<feature type="transmembrane region" description="Helical" evidence="1">
    <location>
        <begin position="276"/>
        <end position="295"/>
    </location>
</feature>
<feature type="transmembrane region" description="Helical" evidence="1">
    <location>
        <begin position="208"/>
        <end position="230"/>
    </location>
</feature>
<keyword evidence="1" id="KW-0472">Membrane</keyword>
<name>A0A1Q9DR16_SYMMI</name>
<protein>
    <submittedName>
        <fullName evidence="2">Uncharacterized protein</fullName>
    </submittedName>
</protein>
<comment type="caution">
    <text evidence="2">The sequence shown here is derived from an EMBL/GenBank/DDBJ whole genome shotgun (WGS) entry which is preliminary data.</text>
</comment>
<dbReference type="OrthoDB" id="10295595at2759"/>
<evidence type="ECO:0000313" key="2">
    <source>
        <dbReference type="EMBL" id="OLP97627.1"/>
    </source>
</evidence>
<evidence type="ECO:0000256" key="1">
    <source>
        <dbReference type="SAM" id="Phobius"/>
    </source>
</evidence>
<organism evidence="2 3">
    <name type="scientific">Symbiodinium microadriaticum</name>
    <name type="common">Dinoflagellate</name>
    <name type="synonym">Zooxanthella microadriatica</name>
    <dbReference type="NCBI Taxonomy" id="2951"/>
    <lineage>
        <taxon>Eukaryota</taxon>
        <taxon>Sar</taxon>
        <taxon>Alveolata</taxon>
        <taxon>Dinophyceae</taxon>
        <taxon>Suessiales</taxon>
        <taxon>Symbiodiniaceae</taxon>
        <taxon>Symbiodinium</taxon>
    </lineage>
</organism>
<feature type="transmembrane region" description="Helical" evidence="1">
    <location>
        <begin position="350"/>
        <end position="372"/>
    </location>
</feature>
<feature type="transmembrane region" description="Helical" evidence="1">
    <location>
        <begin position="236"/>
        <end position="256"/>
    </location>
</feature>
<dbReference type="EMBL" id="LSRX01000426">
    <property type="protein sequence ID" value="OLP97627.1"/>
    <property type="molecule type" value="Genomic_DNA"/>
</dbReference>
<dbReference type="Proteomes" id="UP000186817">
    <property type="component" value="Unassembled WGS sequence"/>
</dbReference>
<feature type="transmembrane region" description="Helical" evidence="1">
    <location>
        <begin position="315"/>
        <end position="338"/>
    </location>
</feature>
<gene>
    <name evidence="2" type="ORF">AK812_SmicGene20007</name>
</gene>
<keyword evidence="1" id="KW-0812">Transmembrane</keyword>
<feature type="transmembrane region" description="Helical" evidence="1">
    <location>
        <begin position="179"/>
        <end position="196"/>
    </location>
</feature>
<sequence>MRLAGRLLMRSWPPLGRPWRSCCRRRMLKRLMPDCWNFNPGSWALSFVKAPSRGALEDRVPSYSSSHVATRPTACEDPRAAQRASLVATQVMLAVGLGMSKSLARSGPLEGPKRAAASSRKALPEVDWGGSATGWQSIRQKSILEVDWLNIHGVLTVSAVTLFLAQISRILAHQAPTELEVWLTALVYLPWIYFCFRDTEQLENHYAVTFYASCGWAVMSLASLFSVFYQDKFPELAFDILAFGNVVFAGACIYFYSYHWSRMWRHFTQNRFRPLWIPGLLGLMLLHSLTPLDMFKRLDDPGWWKTVCSVYSDEWWWVADVRIIELFVTAAALLLIILHIQGVFTGMKNAAVVVIGTIFAPLGLMVLESTWIRASSWQHYLMVGPKYW</sequence>
<keyword evidence="1" id="KW-1133">Transmembrane helix</keyword>
<proteinExistence type="predicted"/>
<evidence type="ECO:0000313" key="3">
    <source>
        <dbReference type="Proteomes" id="UP000186817"/>
    </source>
</evidence>
<accession>A0A1Q9DR16</accession>
<keyword evidence="3" id="KW-1185">Reference proteome</keyword>
<reference evidence="2 3" key="1">
    <citation type="submission" date="2016-02" db="EMBL/GenBank/DDBJ databases">
        <title>Genome analysis of coral dinoflagellate symbionts highlights evolutionary adaptations to a symbiotic lifestyle.</title>
        <authorList>
            <person name="Aranda M."/>
            <person name="Li Y."/>
            <person name="Liew Y.J."/>
            <person name="Baumgarten S."/>
            <person name="Simakov O."/>
            <person name="Wilson M."/>
            <person name="Piel J."/>
            <person name="Ashoor H."/>
            <person name="Bougouffa S."/>
            <person name="Bajic V.B."/>
            <person name="Ryu T."/>
            <person name="Ravasi T."/>
            <person name="Bayer T."/>
            <person name="Micklem G."/>
            <person name="Kim H."/>
            <person name="Bhak J."/>
            <person name="Lajeunesse T.C."/>
            <person name="Voolstra C.R."/>
        </authorList>
    </citation>
    <scope>NUCLEOTIDE SEQUENCE [LARGE SCALE GENOMIC DNA]</scope>
    <source>
        <strain evidence="2 3">CCMP2467</strain>
    </source>
</reference>
<dbReference type="AlphaFoldDB" id="A0A1Q9DR16"/>
<feature type="transmembrane region" description="Helical" evidence="1">
    <location>
        <begin position="148"/>
        <end position="167"/>
    </location>
</feature>